<dbReference type="GO" id="GO:0016616">
    <property type="term" value="F:oxidoreductase activity, acting on the CH-OH group of donors, NAD or NADP as acceptor"/>
    <property type="evidence" value="ECO:0007669"/>
    <property type="project" value="UniProtKB-ARBA"/>
</dbReference>
<keyword evidence="7" id="KW-0274">FAD</keyword>
<dbReference type="PANTHER" id="PTHR42716:SF2">
    <property type="entry name" value="L-ASPARTATE OXIDASE, CHLOROPLASTIC"/>
    <property type="match status" value="1"/>
</dbReference>
<comment type="caution">
    <text evidence="10">The sequence shown here is derived from an EMBL/GenBank/DDBJ whole genome shotgun (WGS) entry which is preliminary data.</text>
</comment>
<dbReference type="GO" id="GO:0008734">
    <property type="term" value="F:L-aspartate oxidase activity"/>
    <property type="evidence" value="ECO:0007669"/>
    <property type="project" value="UniProtKB-EC"/>
</dbReference>
<dbReference type="SMART" id="SM01240">
    <property type="entry name" value="IMPDH"/>
    <property type="match status" value="1"/>
</dbReference>
<dbReference type="UniPathway" id="UPA00253">
    <property type="reaction ID" value="UER00326"/>
</dbReference>
<dbReference type="Pfam" id="PF00890">
    <property type="entry name" value="FAD_binding_2"/>
    <property type="match status" value="1"/>
</dbReference>
<evidence type="ECO:0000256" key="1">
    <source>
        <dbReference type="ARBA" id="ARBA00001974"/>
    </source>
</evidence>
<protein>
    <recommendedName>
        <fullName evidence="4">L-aspartate oxidase</fullName>
        <ecNumber evidence="4">1.4.3.16</ecNumber>
    </recommendedName>
</protein>
<evidence type="ECO:0000256" key="3">
    <source>
        <dbReference type="ARBA" id="ARBA00008562"/>
    </source>
</evidence>
<sequence length="294" mass="32558">REAIELMAKYHISGIPIVNKEKRLVGILTNRDIRFLEEEDKRLKIAEIMTKENLITAPLGTTLEEAKKILHKNRIEKLPIVNKNFILKGLITIKDIEKVEKFPNACKDAKGRLRVGAAVGVSRDTMERVEALVTEGPKCVEELIELGTKFDKIEGKYKTALEAAHQRPRILRARGDATGAEIEDSLSEKVINENKIKIKENVLVIDILTEHTTCYGLLALDSNTNEIIAYLARATILASGGAGQLFSNTTNPDVATGDGIAMAYRGGAKVTDLEFIQFHPTALYHQGSPKFLIS</sequence>
<dbReference type="FunFam" id="3.20.20.70:FF:000424">
    <property type="entry name" value="Inosine-5'-monophosphate dehydrogenase 2"/>
    <property type="match status" value="1"/>
</dbReference>
<comment type="similarity">
    <text evidence="3">Belongs to the FAD-dependent oxidoreductase 2 family. NadB subfamily.</text>
</comment>
<evidence type="ECO:0000256" key="7">
    <source>
        <dbReference type="ARBA" id="ARBA00022827"/>
    </source>
</evidence>
<keyword evidence="8" id="KW-0560">Oxidoreductase</keyword>
<dbReference type="InterPro" id="IPR003953">
    <property type="entry name" value="FAD-dep_OxRdtase_2_FAD-bd"/>
</dbReference>
<dbReference type="InterPro" id="IPR046342">
    <property type="entry name" value="CBS_dom_sf"/>
</dbReference>
<dbReference type="AlphaFoldDB" id="X1CFV7"/>
<dbReference type="EMBL" id="BART01019198">
    <property type="protein sequence ID" value="GAG83121.1"/>
    <property type="molecule type" value="Genomic_DNA"/>
</dbReference>
<evidence type="ECO:0000256" key="5">
    <source>
        <dbReference type="ARBA" id="ARBA00022630"/>
    </source>
</evidence>
<dbReference type="PANTHER" id="PTHR42716">
    <property type="entry name" value="L-ASPARTATE OXIDASE"/>
    <property type="match status" value="1"/>
</dbReference>
<name>X1CFV7_9ZZZZ</name>
<dbReference type="GO" id="GO:0034628">
    <property type="term" value="P:'de novo' NAD+ biosynthetic process from L-aspartate"/>
    <property type="evidence" value="ECO:0007669"/>
    <property type="project" value="TreeGrafter"/>
</dbReference>
<dbReference type="InterPro" id="IPR000644">
    <property type="entry name" value="CBS_dom"/>
</dbReference>
<dbReference type="InterPro" id="IPR005288">
    <property type="entry name" value="NadB"/>
</dbReference>
<evidence type="ECO:0000256" key="4">
    <source>
        <dbReference type="ARBA" id="ARBA00012173"/>
    </source>
</evidence>
<keyword evidence="6" id="KW-0662">Pyridine nucleotide biosynthesis</keyword>
<reference evidence="10" key="1">
    <citation type="journal article" date="2014" name="Front. Microbiol.">
        <title>High frequency of phylogenetically diverse reductive dehalogenase-homologous genes in deep subseafloor sedimentary metagenomes.</title>
        <authorList>
            <person name="Kawai M."/>
            <person name="Futagami T."/>
            <person name="Toyoda A."/>
            <person name="Takaki Y."/>
            <person name="Nishi S."/>
            <person name="Hori S."/>
            <person name="Arai W."/>
            <person name="Tsubouchi T."/>
            <person name="Morono Y."/>
            <person name="Uchiyama I."/>
            <person name="Ito T."/>
            <person name="Fujiyama A."/>
            <person name="Inagaki F."/>
            <person name="Takami H."/>
        </authorList>
    </citation>
    <scope>NUCLEOTIDE SEQUENCE</scope>
    <source>
        <strain evidence="10">Expedition CK06-06</strain>
    </source>
</reference>
<dbReference type="Gene3D" id="3.90.700.10">
    <property type="entry name" value="Succinate dehydrogenase/fumarate reductase flavoprotein, catalytic domain"/>
    <property type="match status" value="1"/>
</dbReference>
<dbReference type="SUPFAM" id="SSF51905">
    <property type="entry name" value="FAD/NAD(P)-binding domain"/>
    <property type="match status" value="1"/>
</dbReference>
<feature type="non-terminal residue" evidence="10">
    <location>
        <position position="1"/>
    </location>
</feature>
<dbReference type="CDD" id="cd04601">
    <property type="entry name" value="CBS_pair_IMPDH"/>
    <property type="match status" value="1"/>
</dbReference>
<dbReference type="EC" id="1.4.3.16" evidence="4"/>
<evidence type="ECO:0000256" key="6">
    <source>
        <dbReference type="ARBA" id="ARBA00022642"/>
    </source>
</evidence>
<dbReference type="Gene3D" id="3.50.50.60">
    <property type="entry name" value="FAD/NAD(P)-binding domain"/>
    <property type="match status" value="1"/>
</dbReference>
<feature type="domain" description="CBS" evidence="9">
    <location>
        <begin position="1"/>
        <end position="43"/>
    </location>
</feature>
<accession>X1CFV7</accession>
<gene>
    <name evidence="10" type="ORF">S01H4_35998</name>
</gene>
<dbReference type="Pfam" id="PF00571">
    <property type="entry name" value="CBS"/>
    <property type="match status" value="2"/>
</dbReference>
<comment type="cofactor">
    <cofactor evidence="1">
        <name>FAD</name>
        <dbReference type="ChEBI" id="CHEBI:57692"/>
    </cofactor>
</comment>
<dbReference type="PROSITE" id="PS51371">
    <property type="entry name" value="CBS"/>
    <property type="match status" value="2"/>
</dbReference>
<dbReference type="InterPro" id="IPR036188">
    <property type="entry name" value="FAD/NAD-bd_sf"/>
</dbReference>
<evidence type="ECO:0000256" key="2">
    <source>
        <dbReference type="ARBA" id="ARBA00004950"/>
    </source>
</evidence>
<comment type="pathway">
    <text evidence="2">Cofactor biosynthesis; NAD(+) biosynthesis; iminoaspartate from L-aspartate (oxidase route): step 1/1.</text>
</comment>
<feature type="non-terminal residue" evidence="10">
    <location>
        <position position="294"/>
    </location>
</feature>
<organism evidence="10">
    <name type="scientific">marine sediment metagenome</name>
    <dbReference type="NCBI Taxonomy" id="412755"/>
    <lineage>
        <taxon>unclassified sequences</taxon>
        <taxon>metagenomes</taxon>
        <taxon>ecological metagenomes</taxon>
    </lineage>
</organism>
<dbReference type="SUPFAM" id="SSF54631">
    <property type="entry name" value="CBS-domain pair"/>
    <property type="match status" value="1"/>
</dbReference>
<dbReference type="InterPro" id="IPR027477">
    <property type="entry name" value="Succ_DH/fumarate_Rdtase_cat_sf"/>
</dbReference>
<keyword evidence="5" id="KW-0285">Flavoprotein</keyword>
<evidence type="ECO:0000256" key="8">
    <source>
        <dbReference type="ARBA" id="ARBA00023002"/>
    </source>
</evidence>
<dbReference type="Gene3D" id="3.10.580.10">
    <property type="entry name" value="CBS-domain"/>
    <property type="match status" value="1"/>
</dbReference>
<dbReference type="SMART" id="SM00116">
    <property type="entry name" value="CBS"/>
    <property type="match status" value="2"/>
</dbReference>
<evidence type="ECO:0000259" key="9">
    <source>
        <dbReference type="PROSITE" id="PS51371"/>
    </source>
</evidence>
<evidence type="ECO:0000313" key="10">
    <source>
        <dbReference type="EMBL" id="GAG83121.1"/>
    </source>
</evidence>
<feature type="domain" description="CBS" evidence="9">
    <location>
        <begin position="49"/>
        <end position="106"/>
    </location>
</feature>
<proteinExistence type="inferred from homology"/>